<dbReference type="InterPro" id="IPR036509">
    <property type="entry name" value="Met_Sox_Rdtase_MsrA_sf"/>
</dbReference>
<evidence type="ECO:0000256" key="2">
    <source>
        <dbReference type="ARBA" id="ARBA00023002"/>
    </source>
</evidence>
<reference evidence="6 7" key="1">
    <citation type="journal article" date="2017" name="Syst. Appl. Microbiol.">
        <title>Lebetimonas natsushimae sp. nov., a novel strictly anaerobic, moderately thermophilic chemoautotroph isolated from a deep-sea hydrothermal vent polychaete nest in the Mid-Okinawa Trough.</title>
        <authorList>
            <person name="Nagata R."/>
            <person name="Takaki Y."/>
            <person name="Tame A."/>
            <person name="Nunoura T."/>
            <person name="Muto H."/>
            <person name="Mino S."/>
            <person name="Sawayama S."/>
            <person name="Takai K."/>
            <person name="Nakagawa S."/>
        </authorList>
    </citation>
    <scope>NUCLEOTIDE SEQUENCE [LARGE SCALE GENOMIC DNA]</scope>
    <source>
        <strain evidence="6 7">HS1857</strain>
    </source>
</reference>
<feature type="domain" description="Peptide methionine sulphoxide reductase MsrA" evidence="5">
    <location>
        <begin position="1"/>
        <end position="78"/>
    </location>
</feature>
<evidence type="ECO:0000256" key="4">
    <source>
        <dbReference type="ARBA" id="ARBA00048782"/>
    </source>
</evidence>
<proteinExistence type="predicted"/>
<comment type="caution">
    <text evidence="6">The sequence shown here is derived from an EMBL/GenBank/DDBJ whole genome shotgun (WGS) entry which is preliminary data.</text>
</comment>
<dbReference type="PANTHER" id="PTHR43774:SF1">
    <property type="entry name" value="PEPTIDE METHIONINE SULFOXIDE REDUCTASE MSRA 2"/>
    <property type="match status" value="1"/>
</dbReference>
<dbReference type="Proteomes" id="UP000217944">
    <property type="component" value="Unassembled WGS sequence"/>
</dbReference>
<protein>
    <recommendedName>
        <fullName evidence="1">peptide-methionine (S)-S-oxide reductase</fullName>
        <ecNumber evidence="1">1.8.4.11</ecNumber>
    </recommendedName>
</protein>
<comment type="catalytic activity">
    <reaction evidence="3">
        <text>L-methionyl-[protein] + [thioredoxin]-disulfide + H2O = L-methionyl-(S)-S-oxide-[protein] + [thioredoxin]-dithiol</text>
        <dbReference type="Rhea" id="RHEA:14217"/>
        <dbReference type="Rhea" id="RHEA-COMP:10698"/>
        <dbReference type="Rhea" id="RHEA-COMP:10700"/>
        <dbReference type="Rhea" id="RHEA-COMP:12313"/>
        <dbReference type="Rhea" id="RHEA-COMP:12315"/>
        <dbReference type="ChEBI" id="CHEBI:15377"/>
        <dbReference type="ChEBI" id="CHEBI:16044"/>
        <dbReference type="ChEBI" id="CHEBI:29950"/>
        <dbReference type="ChEBI" id="CHEBI:44120"/>
        <dbReference type="ChEBI" id="CHEBI:50058"/>
        <dbReference type="EC" id="1.8.4.11"/>
    </reaction>
</comment>
<evidence type="ECO:0000259" key="5">
    <source>
        <dbReference type="Pfam" id="PF01625"/>
    </source>
</evidence>
<organism evidence="6 7">
    <name type="scientific">Lebetimonas natsushimae</name>
    <dbReference type="NCBI Taxonomy" id="1936991"/>
    <lineage>
        <taxon>Bacteria</taxon>
        <taxon>Pseudomonadati</taxon>
        <taxon>Campylobacterota</taxon>
        <taxon>Epsilonproteobacteria</taxon>
        <taxon>Nautiliales</taxon>
        <taxon>Nautiliaceae</taxon>
        <taxon>Lebetimonas</taxon>
    </lineage>
</organism>
<dbReference type="GO" id="GO:0008113">
    <property type="term" value="F:peptide-methionine (S)-S-oxide reductase activity"/>
    <property type="evidence" value="ECO:0007669"/>
    <property type="project" value="UniProtKB-EC"/>
</dbReference>
<evidence type="ECO:0000256" key="3">
    <source>
        <dbReference type="ARBA" id="ARBA00047806"/>
    </source>
</evidence>
<sequence>MDAVFGKVEGIKNVICRYSEGREANPTYEQVCSGVIGDAEVVMIDYDENNISYEDLFDVFFEIYYSTQLNKRGNDIGT</sequence>
<dbReference type="PANTHER" id="PTHR43774">
    <property type="entry name" value="PEPTIDE METHIONINE SULFOXIDE REDUCTASE"/>
    <property type="match status" value="1"/>
</dbReference>
<dbReference type="GO" id="GO:0033744">
    <property type="term" value="F:L-methionine:thioredoxin-disulfide S-oxidoreductase activity"/>
    <property type="evidence" value="ECO:0007669"/>
    <property type="project" value="RHEA"/>
</dbReference>
<name>A0A292YCS9_9BACT</name>
<keyword evidence="7" id="KW-1185">Reference proteome</keyword>
<dbReference type="SUPFAM" id="SSF55068">
    <property type="entry name" value="Peptide methionine sulfoxide reductase"/>
    <property type="match status" value="1"/>
</dbReference>
<comment type="catalytic activity">
    <reaction evidence="4">
        <text>[thioredoxin]-disulfide + L-methionine + H2O = L-methionine (S)-S-oxide + [thioredoxin]-dithiol</text>
        <dbReference type="Rhea" id="RHEA:19993"/>
        <dbReference type="Rhea" id="RHEA-COMP:10698"/>
        <dbReference type="Rhea" id="RHEA-COMP:10700"/>
        <dbReference type="ChEBI" id="CHEBI:15377"/>
        <dbReference type="ChEBI" id="CHEBI:29950"/>
        <dbReference type="ChEBI" id="CHEBI:50058"/>
        <dbReference type="ChEBI" id="CHEBI:57844"/>
        <dbReference type="ChEBI" id="CHEBI:58772"/>
        <dbReference type="EC" id="1.8.4.11"/>
    </reaction>
</comment>
<dbReference type="Pfam" id="PF01625">
    <property type="entry name" value="PMSR"/>
    <property type="match status" value="1"/>
</dbReference>
<evidence type="ECO:0000256" key="1">
    <source>
        <dbReference type="ARBA" id="ARBA00012502"/>
    </source>
</evidence>
<dbReference type="EC" id="1.8.4.11" evidence="1"/>
<evidence type="ECO:0000313" key="7">
    <source>
        <dbReference type="Proteomes" id="UP000217944"/>
    </source>
</evidence>
<accession>A0A292YCS9</accession>
<dbReference type="Gene3D" id="3.30.1060.10">
    <property type="entry name" value="Peptide methionine sulphoxide reductase MsrA"/>
    <property type="match status" value="1"/>
</dbReference>
<gene>
    <name evidence="6" type="ORF">LNAT_P0804</name>
</gene>
<dbReference type="AlphaFoldDB" id="A0A292YCS9"/>
<evidence type="ECO:0000313" key="6">
    <source>
        <dbReference type="EMBL" id="GAX87508.1"/>
    </source>
</evidence>
<keyword evidence="2 6" id="KW-0560">Oxidoreductase</keyword>
<dbReference type="EMBL" id="BDME01000001">
    <property type="protein sequence ID" value="GAX87508.1"/>
    <property type="molecule type" value="Genomic_DNA"/>
</dbReference>
<dbReference type="InterPro" id="IPR002569">
    <property type="entry name" value="Met_Sox_Rdtase_MsrA_dom"/>
</dbReference>